<accession>A0A8X6MSY3</accession>
<gene>
    <name evidence="1" type="ORF">NPIL_565011</name>
</gene>
<name>A0A8X6MSY3_NEPPI</name>
<keyword evidence="2" id="KW-1185">Reference proteome</keyword>
<comment type="caution">
    <text evidence="1">The sequence shown here is derived from an EMBL/GenBank/DDBJ whole genome shotgun (WGS) entry which is preliminary data.</text>
</comment>
<protein>
    <submittedName>
        <fullName evidence="1">Uncharacterized protein</fullName>
    </submittedName>
</protein>
<organism evidence="1 2">
    <name type="scientific">Nephila pilipes</name>
    <name type="common">Giant wood spider</name>
    <name type="synonym">Nephila maculata</name>
    <dbReference type="NCBI Taxonomy" id="299642"/>
    <lineage>
        <taxon>Eukaryota</taxon>
        <taxon>Metazoa</taxon>
        <taxon>Ecdysozoa</taxon>
        <taxon>Arthropoda</taxon>
        <taxon>Chelicerata</taxon>
        <taxon>Arachnida</taxon>
        <taxon>Araneae</taxon>
        <taxon>Araneomorphae</taxon>
        <taxon>Entelegynae</taxon>
        <taxon>Araneoidea</taxon>
        <taxon>Nephilidae</taxon>
        <taxon>Nephila</taxon>
    </lineage>
</organism>
<dbReference type="AlphaFoldDB" id="A0A8X6MSY3"/>
<dbReference type="Proteomes" id="UP000887013">
    <property type="component" value="Unassembled WGS sequence"/>
</dbReference>
<sequence>MQTRCTGGASLGPGRNARFAVCQGRLHCLADADEKKKTNDSSRLILKRVYTYGSSSQIGFMSSRSLCNHKLALPIVPFNRILLCHASTFLEMC</sequence>
<reference evidence="1" key="1">
    <citation type="submission" date="2020-08" db="EMBL/GenBank/DDBJ databases">
        <title>Multicomponent nature underlies the extraordinary mechanical properties of spider dragline silk.</title>
        <authorList>
            <person name="Kono N."/>
            <person name="Nakamura H."/>
            <person name="Mori M."/>
            <person name="Yoshida Y."/>
            <person name="Ohtoshi R."/>
            <person name="Malay A.D."/>
            <person name="Moran D.A.P."/>
            <person name="Tomita M."/>
            <person name="Numata K."/>
            <person name="Arakawa K."/>
        </authorList>
    </citation>
    <scope>NUCLEOTIDE SEQUENCE</scope>
</reference>
<evidence type="ECO:0000313" key="2">
    <source>
        <dbReference type="Proteomes" id="UP000887013"/>
    </source>
</evidence>
<dbReference type="EMBL" id="BMAW01050632">
    <property type="protein sequence ID" value="GFS76331.1"/>
    <property type="molecule type" value="Genomic_DNA"/>
</dbReference>
<proteinExistence type="predicted"/>
<evidence type="ECO:0000313" key="1">
    <source>
        <dbReference type="EMBL" id="GFS76331.1"/>
    </source>
</evidence>